<keyword evidence="5" id="KW-0328">Glycosyltransferase</keyword>
<evidence type="ECO:0000256" key="12">
    <source>
        <dbReference type="SAM" id="MobiDB-lite"/>
    </source>
</evidence>
<organism evidence="15 16">
    <name type="scientific">Cercophora scortea</name>
    <dbReference type="NCBI Taxonomy" id="314031"/>
    <lineage>
        <taxon>Eukaryota</taxon>
        <taxon>Fungi</taxon>
        <taxon>Dikarya</taxon>
        <taxon>Ascomycota</taxon>
        <taxon>Pezizomycotina</taxon>
        <taxon>Sordariomycetes</taxon>
        <taxon>Sordariomycetidae</taxon>
        <taxon>Sordariales</taxon>
        <taxon>Lasiosphaeriaceae</taxon>
        <taxon>Cercophora</taxon>
    </lineage>
</organism>
<feature type="compositionally biased region" description="Pro residues" evidence="12">
    <location>
        <begin position="66"/>
        <end position="82"/>
    </location>
</feature>
<dbReference type="EC" id="2.4.1.122" evidence="4"/>
<dbReference type="SUPFAM" id="SSF101447">
    <property type="entry name" value="Formin homology 2 domain (FH2 domain)"/>
    <property type="match status" value="1"/>
</dbReference>
<dbReference type="PANTHER" id="PTHR23033:SF40">
    <property type="entry name" value="APPLE DOMAIN-CONTAINING PROTEIN"/>
    <property type="match status" value="1"/>
</dbReference>
<keyword evidence="16" id="KW-1185">Reference proteome</keyword>
<name>A0AAE0I2L9_9PEZI</name>
<protein>
    <recommendedName>
        <fullName evidence="4">N-acetylgalactosaminide beta-1,3-galactosyltransferase</fullName>
        <ecNumber evidence="4">2.4.1.122</ecNumber>
    </recommendedName>
</protein>
<evidence type="ECO:0000256" key="6">
    <source>
        <dbReference type="ARBA" id="ARBA00022679"/>
    </source>
</evidence>
<gene>
    <name evidence="15" type="ORF">B0T19DRAFT_405129</name>
</gene>
<feature type="chain" id="PRO_5041947357" description="N-acetylgalactosaminide beta-1,3-galactosyltransferase" evidence="13">
    <location>
        <begin position="25"/>
        <end position="524"/>
    </location>
</feature>
<feature type="region of interest" description="Disordered" evidence="12">
    <location>
        <begin position="43"/>
        <end position="107"/>
    </location>
</feature>
<evidence type="ECO:0000256" key="4">
    <source>
        <dbReference type="ARBA" id="ARBA00012557"/>
    </source>
</evidence>
<comment type="pathway">
    <text evidence="2">Protein modification; protein glycosylation.</text>
</comment>
<dbReference type="PANTHER" id="PTHR23033">
    <property type="entry name" value="BETA1,3-GALACTOSYLTRANSFERASE"/>
    <property type="match status" value="1"/>
</dbReference>
<evidence type="ECO:0000256" key="13">
    <source>
        <dbReference type="SAM" id="SignalP"/>
    </source>
</evidence>
<keyword evidence="13" id="KW-0732">Signal</keyword>
<evidence type="ECO:0000313" key="15">
    <source>
        <dbReference type="EMBL" id="KAK3317438.1"/>
    </source>
</evidence>
<evidence type="ECO:0000256" key="3">
    <source>
        <dbReference type="ARBA" id="ARBA00006462"/>
    </source>
</evidence>
<proteinExistence type="inferred from homology"/>
<reference evidence="15" key="1">
    <citation type="journal article" date="2023" name="Mol. Phylogenet. Evol.">
        <title>Genome-scale phylogeny and comparative genomics of the fungal order Sordariales.</title>
        <authorList>
            <person name="Hensen N."/>
            <person name="Bonometti L."/>
            <person name="Westerberg I."/>
            <person name="Brannstrom I.O."/>
            <person name="Guillou S."/>
            <person name="Cros-Aarteil S."/>
            <person name="Calhoun S."/>
            <person name="Haridas S."/>
            <person name="Kuo A."/>
            <person name="Mondo S."/>
            <person name="Pangilinan J."/>
            <person name="Riley R."/>
            <person name="LaButti K."/>
            <person name="Andreopoulos B."/>
            <person name="Lipzen A."/>
            <person name="Chen C."/>
            <person name="Yan M."/>
            <person name="Daum C."/>
            <person name="Ng V."/>
            <person name="Clum A."/>
            <person name="Steindorff A."/>
            <person name="Ohm R.A."/>
            <person name="Martin F."/>
            <person name="Silar P."/>
            <person name="Natvig D.O."/>
            <person name="Lalanne C."/>
            <person name="Gautier V."/>
            <person name="Ament-Velasquez S.L."/>
            <person name="Kruys A."/>
            <person name="Hutchinson M.I."/>
            <person name="Powell A.J."/>
            <person name="Barry K."/>
            <person name="Miller A.N."/>
            <person name="Grigoriev I.V."/>
            <person name="Debuchy R."/>
            <person name="Gladieux P."/>
            <person name="Hiltunen Thoren M."/>
            <person name="Johannesson H."/>
        </authorList>
    </citation>
    <scope>NUCLEOTIDE SEQUENCE</scope>
    <source>
        <strain evidence="15">SMH4131-1</strain>
    </source>
</reference>
<comment type="subcellular location">
    <subcellularLocation>
        <location evidence="1">Membrane</location>
        <topology evidence="1">Single-pass type II membrane protein</topology>
    </subcellularLocation>
</comment>
<keyword evidence="11" id="KW-0472">Membrane</keyword>
<keyword evidence="10" id="KW-1133">Transmembrane helix</keyword>
<dbReference type="FunFam" id="3.90.550.50:FF:000039">
    <property type="entry name" value="WGS project CABT00000000 data, contig 2.9"/>
    <property type="match status" value="1"/>
</dbReference>
<dbReference type="Pfam" id="PF02434">
    <property type="entry name" value="Fringe"/>
    <property type="match status" value="1"/>
</dbReference>
<reference evidence="15" key="2">
    <citation type="submission" date="2023-06" db="EMBL/GenBank/DDBJ databases">
        <authorList>
            <consortium name="Lawrence Berkeley National Laboratory"/>
            <person name="Haridas S."/>
            <person name="Hensen N."/>
            <person name="Bonometti L."/>
            <person name="Westerberg I."/>
            <person name="Brannstrom I.O."/>
            <person name="Guillou S."/>
            <person name="Cros-Aarteil S."/>
            <person name="Calhoun S."/>
            <person name="Kuo A."/>
            <person name="Mondo S."/>
            <person name="Pangilinan J."/>
            <person name="Riley R."/>
            <person name="Labutti K."/>
            <person name="Andreopoulos B."/>
            <person name="Lipzen A."/>
            <person name="Chen C."/>
            <person name="Yanf M."/>
            <person name="Daum C."/>
            <person name="Ng V."/>
            <person name="Clum A."/>
            <person name="Steindorff A."/>
            <person name="Ohm R."/>
            <person name="Martin F."/>
            <person name="Silar P."/>
            <person name="Natvig D."/>
            <person name="Lalanne C."/>
            <person name="Gautier V."/>
            <person name="Ament-Velasquez S.L."/>
            <person name="Kruys A."/>
            <person name="Hutchinson M.I."/>
            <person name="Powell A.J."/>
            <person name="Barry K."/>
            <person name="Miller A.N."/>
            <person name="Grigoriev I.V."/>
            <person name="Debuchy R."/>
            <person name="Gladieux P."/>
            <person name="Thoren M.H."/>
            <person name="Johannesson H."/>
        </authorList>
    </citation>
    <scope>NUCLEOTIDE SEQUENCE</scope>
    <source>
        <strain evidence="15">SMH4131-1</strain>
    </source>
</reference>
<keyword evidence="8" id="KW-0547">Nucleotide-binding</keyword>
<evidence type="ECO:0000256" key="7">
    <source>
        <dbReference type="ARBA" id="ARBA00022692"/>
    </source>
</evidence>
<evidence type="ECO:0000256" key="11">
    <source>
        <dbReference type="ARBA" id="ARBA00023136"/>
    </source>
</evidence>
<evidence type="ECO:0000313" key="16">
    <source>
        <dbReference type="Proteomes" id="UP001286456"/>
    </source>
</evidence>
<keyword evidence="9" id="KW-0735">Signal-anchor</keyword>
<dbReference type="GO" id="GO:0016263">
    <property type="term" value="F:glycoprotein-N-acetylgalactosamine 3-beta-galactosyltransferase activity"/>
    <property type="evidence" value="ECO:0007669"/>
    <property type="project" value="UniProtKB-EC"/>
</dbReference>
<dbReference type="GO" id="GO:0016020">
    <property type="term" value="C:membrane"/>
    <property type="evidence" value="ECO:0007669"/>
    <property type="project" value="UniProtKB-SubCell"/>
</dbReference>
<accession>A0AAE0I2L9</accession>
<keyword evidence="6" id="KW-0808">Transferase</keyword>
<evidence type="ECO:0000256" key="1">
    <source>
        <dbReference type="ARBA" id="ARBA00004606"/>
    </source>
</evidence>
<evidence type="ECO:0000256" key="9">
    <source>
        <dbReference type="ARBA" id="ARBA00022968"/>
    </source>
</evidence>
<dbReference type="EMBL" id="JAUEPO010000007">
    <property type="protein sequence ID" value="KAK3317438.1"/>
    <property type="molecule type" value="Genomic_DNA"/>
</dbReference>
<comment type="similarity">
    <text evidence="3">Belongs to the glycosyltransferase 31 family. Beta3-Gal-T subfamily.</text>
</comment>
<evidence type="ECO:0000256" key="2">
    <source>
        <dbReference type="ARBA" id="ARBA00004922"/>
    </source>
</evidence>
<dbReference type="GO" id="GO:0000166">
    <property type="term" value="F:nucleotide binding"/>
    <property type="evidence" value="ECO:0007669"/>
    <property type="project" value="UniProtKB-KW"/>
</dbReference>
<dbReference type="Gene3D" id="3.90.550.50">
    <property type="match status" value="1"/>
</dbReference>
<dbReference type="InterPro" id="IPR003378">
    <property type="entry name" value="Fringe-like_glycosylTrfase"/>
</dbReference>
<evidence type="ECO:0000256" key="10">
    <source>
        <dbReference type="ARBA" id="ARBA00022989"/>
    </source>
</evidence>
<feature type="signal peptide" evidence="13">
    <location>
        <begin position="1"/>
        <end position="24"/>
    </location>
</feature>
<dbReference type="InterPro" id="IPR026050">
    <property type="entry name" value="C1GALT1/C1GALT1_chp1"/>
</dbReference>
<feature type="domain" description="Fringe-like glycosyltransferase" evidence="14">
    <location>
        <begin position="210"/>
        <end position="285"/>
    </location>
</feature>
<evidence type="ECO:0000259" key="14">
    <source>
        <dbReference type="Pfam" id="PF02434"/>
    </source>
</evidence>
<dbReference type="Proteomes" id="UP001286456">
    <property type="component" value="Unassembled WGS sequence"/>
</dbReference>
<evidence type="ECO:0000256" key="5">
    <source>
        <dbReference type="ARBA" id="ARBA00022676"/>
    </source>
</evidence>
<comment type="caution">
    <text evidence="15">The sequence shown here is derived from an EMBL/GenBank/DDBJ whole genome shotgun (WGS) entry which is preliminary data.</text>
</comment>
<dbReference type="AlphaFoldDB" id="A0AAE0I2L9"/>
<sequence length="524" mass="59322">MLSRKTLSVLALTTFTLLVLLATSNRLGSWSGLDEPYYHREQDAAHDDHKSHYAPQDPAHGGKGDYPPPPPPYSPPPPPPAPTHNASDPSHPPPQTSDKPPRDPDCAHYPATSNILLIVKTGASESFARLPTQFLTMLKCIPDYLVFSDMDQQVAGHHVHDSLSTVLAEVKDGNSDFDLYRRQQACLVDQENCNKLGNPASEGWNLDKYKNVHIAEKTYAMKPGYDWYVFIDADTYVLWPNLVQWLGKLKANKKHYLGSITLINNFSFGHGGSGYVVSKAAMKDFAGKNPGIANKYDERAKHECCGDYVFAMALKETSSVAVQQVWPTINGEKPATLPFGPSHWCHPIVTMHHMNSEEISTFWDFERRRTAKAAKSGDTTPLLIKDIYTEYLASKLQPKREDWDNKCDDRFYLDVEDKSNKWEDWQLGRMKPYKEYNAFEKKAHLSFEDCAAACESLPETECFQYKYQKGICMFSRSVMLGKPVKEDEELGHTISGWDVKKIDKWVKAQGECKKIHWPEVKAQS</sequence>
<keyword evidence="7" id="KW-0812">Transmembrane</keyword>
<evidence type="ECO:0000256" key="8">
    <source>
        <dbReference type="ARBA" id="ARBA00022741"/>
    </source>
</evidence>